<keyword evidence="3" id="KW-0560">Oxidoreductase</keyword>
<evidence type="ECO:0000313" key="8">
    <source>
        <dbReference type="EMBL" id="MBE1610749.1"/>
    </source>
</evidence>
<dbReference type="PANTHER" id="PTHR13887">
    <property type="entry name" value="GLUTATHIONE S-TRANSFERASE KAPPA"/>
    <property type="match status" value="1"/>
</dbReference>
<keyword evidence="8" id="KW-0413">Isomerase</keyword>
<dbReference type="AlphaFoldDB" id="A0A927N245"/>
<keyword evidence="6" id="KW-0812">Transmembrane</keyword>
<protein>
    <submittedName>
        <fullName evidence="8">Protein-disulfide isomerase</fullName>
    </submittedName>
</protein>
<gene>
    <name evidence="8" type="ORF">HEB94_007597</name>
</gene>
<evidence type="ECO:0000256" key="2">
    <source>
        <dbReference type="ARBA" id="ARBA00022729"/>
    </source>
</evidence>
<organism evidence="8 9">
    <name type="scientific">Actinopolymorpha pittospori</name>
    <dbReference type="NCBI Taxonomy" id="648752"/>
    <lineage>
        <taxon>Bacteria</taxon>
        <taxon>Bacillati</taxon>
        <taxon>Actinomycetota</taxon>
        <taxon>Actinomycetes</taxon>
        <taxon>Propionibacteriales</taxon>
        <taxon>Actinopolymorphaceae</taxon>
        <taxon>Actinopolymorpha</taxon>
    </lineage>
</organism>
<keyword evidence="4" id="KW-1015">Disulfide bond</keyword>
<dbReference type="Pfam" id="PF13462">
    <property type="entry name" value="Thioredoxin_4"/>
    <property type="match status" value="1"/>
</dbReference>
<sequence>MSKKSAREELRAQRAREAAAAKRRENMMRIGIAVVVAVVIVAIAGVVQWQRSQVDTDAAFPAGVVQPYTATSKSNPAPVQTKAGGVGSGVGVGKANAPVVVEMFEDFACPHCKEFENDAEQTLNQQVDAGKARVIYYPLTLTEFGRPTQLAANAFACAANDGKAREMHDALYANYSQTWTNAQLVDLGKSIGLNSGTFRSCVNGDSFSSWVQSIGETGNKRGVQGTPTIFVNGKQLDPQDTSATGLKLAIDSAAAQNNKS</sequence>
<dbReference type="GO" id="GO:0016491">
    <property type="term" value="F:oxidoreductase activity"/>
    <property type="evidence" value="ECO:0007669"/>
    <property type="project" value="UniProtKB-KW"/>
</dbReference>
<comment type="caution">
    <text evidence="8">The sequence shown here is derived from an EMBL/GenBank/DDBJ whole genome shotgun (WGS) entry which is preliminary data.</text>
</comment>
<proteinExistence type="inferred from homology"/>
<evidence type="ECO:0000256" key="5">
    <source>
        <dbReference type="ARBA" id="ARBA00023284"/>
    </source>
</evidence>
<comment type="similarity">
    <text evidence="1">Belongs to the thioredoxin family. DsbA subfamily.</text>
</comment>
<dbReference type="CDD" id="cd02972">
    <property type="entry name" value="DsbA_family"/>
    <property type="match status" value="1"/>
</dbReference>
<evidence type="ECO:0000259" key="7">
    <source>
        <dbReference type="Pfam" id="PF13462"/>
    </source>
</evidence>
<keyword evidence="5" id="KW-0676">Redox-active center</keyword>
<keyword evidence="6" id="KW-0472">Membrane</keyword>
<dbReference type="RefSeq" id="WP_192754076.1">
    <property type="nucleotide sequence ID" value="NZ_BAABJL010000095.1"/>
</dbReference>
<dbReference type="GO" id="GO:0016853">
    <property type="term" value="F:isomerase activity"/>
    <property type="evidence" value="ECO:0007669"/>
    <property type="project" value="UniProtKB-KW"/>
</dbReference>
<dbReference type="EMBL" id="JADBEM010000001">
    <property type="protein sequence ID" value="MBE1610749.1"/>
    <property type="molecule type" value="Genomic_DNA"/>
</dbReference>
<keyword evidence="2" id="KW-0732">Signal</keyword>
<evidence type="ECO:0000256" key="3">
    <source>
        <dbReference type="ARBA" id="ARBA00023002"/>
    </source>
</evidence>
<feature type="transmembrane region" description="Helical" evidence="6">
    <location>
        <begin position="30"/>
        <end position="49"/>
    </location>
</feature>
<dbReference type="SUPFAM" id="SSF52833">
    <property type="entry name" value="Thioredoxin-like"/>
    <property type="match status" value="1"/>
</dbReference>
<name>A0A927N245_9ACTN</name>
<dbReference type="InterPro" id="IPR036249">
    <property type="entry name" value="Thioredoxin-like_sf"/>
</dbReference>
<feature type="domain" description="Thioredoxin-like fold" evidence="7">
    <location>
        <begin position="90"/>
        <end position="241"/>
    </location>
</feature>
<accession>A0A927N245</accession>
<evidence type="ECO:0000256" key="4">
    <source>
        <dbReference type="ARBA" id="ARBA00023157"/>
    </source>
</evidence>
<dbReference type="PANTHER" id="PTHR13887:SF14">
    <property type="entry name" value="DISULFIDE BOND FORMATION PROTEIN D"/>
    <property type="match status" value="1"/>
</dbReference>
<reference evidence="8" key="1">
    <citation type="submission" date="2020-10" db="EMBL/GenBank/DDBJ databases">
        <title>Sequencing the genomes of 1000 actinobacteria strains.</title>
        <authorList>
            <person name="Klenk H.-P."/>
        </authorList>
    </citation>
    <scope>NUCLEOTIDE SEQUENCE</scope>
    <source>
        <strain evidence="8">DSM 45354</strain>
    </source>
</reference>
<evidence type="ECO:0000256" key="6">
    <source>
        <dbReference type="SAM" id="Phobius"/>
    </source>
</evidence>
<evidence type="ECO:0000256" key="1">
    <source>
        <dbReference type="ARBA" id="ARBA00005791"/>
    </source>
</evidence>
<dbReference type="InterPro" id="IPR012336">
    <property type="entry name" value="Thioredoxin-like_fold"/>
</dbReference>
<evidence type="ECO:0000313" key="9">
    <source>
        <dbReference type="Proteomes" id="UP000638648"/>
    </source>
</evidence>
<dbReference type="Proteomes" id="UP000638648">
    <property type="component" value="Unassembled WGS sequence"/>
</dbReference>
<keyword evidence="6" id="KW-1133">Transmembrane helix</keyword>
<dbReference type="Gene3D" id="3.40.30.10">
    <property type="entry name" value="Glutaredoxin"/>
    <property type="match status" value="1"/>
</dbReference>
<keyword evidence="9" id="KW-1185">Reference proteome</keyword>